<feature type="transmembrane region" description="Helical" evidence="2">
    <location>
        <begin position="210"/>
        <end position="232"/>
    </location>
</feature>
<keyword evidence="4" id="KW-0482">Metalloprotease</keyword>
<keyword evidence="4" id="KW-0645">Protease</keyword>
<feature type="transmembrane region" description="Helical" evidence="2">
    <location>
        <begin position="300"/>
        <end position="320"/>
    </location>
</feature>
<dbReference type="PANTHER" id="PTHR35797">
    <property type="entry name" value="PROTEASE-RELATED"/>
    <property type="match status" value="1"/>
</dbReference>
<dbReference type="RefSeq" id="WP_260103776.1">
    <property type="nucleotide sequence ID" value="NZ_JALXSQ010000005.1"/>
</dbReference>
<comment type="caution">
    <text evidence="4">The sequence shown here is derived from an EMBL/GenBank/DDBJ whole genome shotgun (WGS) entry which is preliminary data.</text>
</comment>
<keyword evidence="5" id="KW-1185">Reference proteome</keyword>
<sequence length="362" mass="39360">MTSTTTPHTPDLPPTTSTPPRDPAKTIDAHGTPGRVPWIAVGMYLAIAFAGAWLSCLPLWTSGKELPELMATPTFALSGTLMMWSPALAAFIAVFAVQRPDKPWRELGFLIRPFWRTIGFCIIAWSVPVLLNLAGALGVGAMGGFDFGSGALMNIYAKAGVTGMDETTLAWMTVLHTLLISVPLGVSTALGEEIGWRGFLVQALAPLGKWTCALVTGVIWGVWHAPLLLLGYNFQDRGIGGILLMVLFCIPVGAFFMWLRMRSETVWPAAIAHGSMNASVTLGPILWANDPSVLKTFNLASMWPMWLCYAVMAIIVLVVWGSRPSPRPWRCDVEEEPEGDLELVVTPARAPQECIEEPTERC</sequence>
<feature type="transmembrane region" description="Helical" evidence="2">
    <location>
        <begin position="75"/>
        <end position="97"/>
    </location>
</feature>
<evidence type="ECO:0000313" key="4">
    <source>
        <dbReference type="EMBL" id="MCT2042144.1"/>
    </source>
</evidence>
<feature type="transmembrane region" description="Helical" evidence="2">
    <location>
        <begin position="118"/>
        <end position="143"/>
    </location>
</feature>
<proteinExistence type="predicted"/>
<feature type="compositionally biased region" description="Pro residues" evidence="1">
    <location>
        <begin position="10"/>
        <end position="21"/>
    </location>
</feature>
<evidence type="ECO:0000259" key="3">
    <source>
        <dbReference type="Pfam" id="PF02517"/>
    </source>
</evidence>
<protein>
    <submittedName>
        <fullName evidence="4">CPBP family intramembrane metalloprotease</fullName>
    </submittedName>
</protein>
<dbReference type="Proteomes" id="UP001525379">
    <property type="component" value="Unassembled WGS sequence"/>
</dbReference>
<gene>
    <name evidence="4" type="ORF">M3D15_02135</name>
</gene>
<feature type="transmembrane region" description="Helical" evidence="2">
    <location>
        <begin position="36"/>
        <end position="55"/>
    </location>
</feature>
<feature type="transmembrane region" description="Helical" evidence="2">
    <location>
        <begin position="169"/>
        <end position="190"/>
    </location>
</feature>
<dbReference type="EMBL" id="JALXSQ010000005">
    <property type="protein sequence ID" value="MCT2042144.1"/>
    <property type="molecule type" value="Genomic_DNA"/>
</dbReference>
<keyword evidence="2" id="KW-0472">Membrane</keyword>
<name>A0ABT2HV02_9MICO</name>
<dbReference type="Pfam" id="PF02517">
    <property type="entry name" value="Rce1-like"/>
    <property type="match status" value="1"/>
</dbReference>
<keyword evidence="4" id="KW-0378">Hydrolase</keyword>
<dbReference type="GO" id="GO:0008237">
    <property type="term" value="F:metallopeptidase activity"/>
    <property type="evidence" value="ECO:0007669"/>
    <property type="project" value="UniProtKB-KW"/>
</dbReference>
<reference evidence="4 5" key="1">
    <citation type="submission" date="2022-04" db="EMBL/GenBank/DDBJ databases">
        <title>Human microbiome associated bacterial genomes.</title>
        <authorList>
            <person name="Sandstrom S."/>
            <person name="Salamzade R."/>
            <person name="Kalan L.R."/>
        </authorList>
    </citation>
    <scope>NUCLEOTIDE SEQUENCE [LARGE SCALE GENOMIC DNA]</scope>
    <source>
        <strain evidence="5">p3-SID1799</strain>
    </source>
</reference>
<dbReference type="InterPro" id="IPR042150">
    <property type="entry name" value="MmRce1-like"/>
</dbReference>
<evidence type="ECO:0000313" key="5">
    <source>
        <dbReference type="Proteomes" id="UP001525379"/>
    </source>
</evidence>
<evidence type="ECO:0000256" key="2">
    <source>
        <dbReference type="SAM" id="Phobius"/>
    </source>
</evidence>
<evidence type="ECO:0000256" key="1">
    <source>
        <dbReference type="SAM" id="MobiDB-lite"/>
    </source>
</evidence>
<feature type="domain" description="CAAX prenyl protease 2/Lysostaphin resistance protein A-like" evidence="3">
    <location>
        <begin position="177"/>
        <end position="278"/>
    </location>
</feature>
<accession>A0ABT2HV02</accession>
<organism evidence="4 5">
    <name type="scientific">Pseudoclavibacter albus</name>
    <dbReference type="NCBI Taxonomy" id="272241"/>
    <lineage>
        <taxon>Bacteria</taxon>
        <taxon>Bacillati</taxon>
        <taxon>Actinomycetota</taxon>
        <taxon>Actinomycetes</taxon>
        <taxon>Micrococcales</taxon>
        <taxon>Microbacteriaceae</taxon>
        <taxon>Pseudoclavibacter</taxon>
    </lineage>
</organism>
<feature type="region of interest" description="Disordered" evidence="1">
    <location>
        <begin position="1"/>
        <end position="30"/>
    </location>
</feature>
<feature type="transmembrane region" description="Helical" evidence="2">
    <location>
        <begin position="266"/>
        <end position="288"/>
    </location>
</feature>
<dbReference type="PANTHER" id="PTHR35797:SF1">
    <property type="entry name" value="PROTEASE"/>
    <property type="match status" value="1"/>
</dbReference>
<keyword evidence="2" id="KW-1133">Transmembrane helix</keyword>
<dbReference type="InterPro" id="IPR003675">
    <property type="entry name" value="Rce1/LyrA-like_dom"/>
</dbReference>
<feature type="transmembrane region" description="Helical" evidence="2">
    <location>
        <begin position="238"/>
        <end position="259"/>
    </location>
</feature>
<keyword evidence="2" id="KW-0812">Transmembrane</keyword>